<evidence type="ECO:0000313" key="1">
    <source>
        <dbReference type="EMBL" id="GAJ23225.1"/>
    </source>
</evidence>
<proteinExistence type="predicted"/>
<dbReference type="AlphaFoldDB" id="X1W277"/>
<protein>
    <submittedName>
        <fullName evidence="1">Uncharacterized protein</fullName>
    </submittedName>
</protein>
<organism evidence="1">
    <name type="scientific">marine sediment metagenome</name>
    <dbReference type="NCBI Taxonomy" id="412755"/>
    <lineage>
        <taxon>unclassified sequences</taxon>
        <taxon>metagenomes</taxon>
        <taxon>ecological metagenomes</taxon>
    </lineage>
</organism>
<name>X1W277_9ZZZZ</name>
<sequence length="96" mass="10478">MQGHGEVLLRGELEETIDSHLSYLDAIVDRVEGIVQRGAPPEELAEIDIESCGKSRVPLDGLVSKLHHDNLVALYEELTEAGRPQTATSAAGQFKR</sequence>
<comment type="caution">
    <text evidence="1">The sequence shown here is derived from an EMBL/GenBank/DDBJ whole genome shotgun (WGS) entry which is preliminary data.</text>
</comment>
<gene>
    <name evidence="1" type="ORF">S12H4_60532</name>
</gene>
<dbReference type="EMBL" id="BARW01039865">
    <property type="protein sequence ID" value="GAJ23225.1"/>
    <property type="molecule type" value="Genomic_DNA"/>
</dbReference>
<reference evidence="1" key="1">
    <citation type="journal article" date="2014" name="Front. Microbiol.">
        <title>High frequency of phylogenetically diverse reductive dehalogenase-homologous genes in deep subseafloor sedimentary metagenomes.</title>
        <authorList>
            <person name="Kawai M."/>
            <person name="Futagami T."/>
            <person name="Toyoda A."/>
            <person name="Takaki Y."/>
            <person name="Nishi S."/>
            <person name="Hori S."/>
            <person name="Arai W."/>
            <person name="Tsubouchi T."/>
            <person name="Morono Y."/>
            <person name="Uchiyama I."/>
            <person name="Ito T."/>
            <person name="Fujiyama A."/>
            <person name="Inagaki F."/>
            <person name="Takami H."/>
        </authorList>
    </citation>
    <scope>NUCLEOTIDE SEQUENCE</scope>
    <source>
        <strain evidence="1">Expedition CK06-06</strain>
    </source>
</reference>
<accession>X1W277</accession>